<dbReference type="RefSeq" id="WP_045264523.1">
    <property type="nucleotide sequence ID" value="NZ_JYIV01000028.1"/>
</dbReference>
<comment type="caution">
    <text evidence="2">The sequence shown here is derived from an EMBL/GenBank/DDBJ whole genome shotgun (WGS) entry which is preliminary data.</text>
</comment>
<dbReference type="AlphaFoldDB" id="A0A0F0KHX2"/>
<sequence>MRRIVVLPLVLAAGLGAGVLAGCSQVTQMAGDAVGIDVQATCTTIDDAYGQYQALLDQGAVSAEQADAARDDLVASLEGIAANVDGQLGDLIRSGATQIDGMTDLQAPETVEAIEQLKDSVSAFCG</sequence>
<organism evidence="2 3">
    <name type="scientific">Microbacterium oxydans</name>
    <dbReference type="NCBI Taxonomy" id="82380"/>
    <lineage>
        <taxon>Bacteria</taxon>
        <taxon>Bacillati</taxon>
        <taxon>Actinomycetota</taxon>
        <taxon>Actinomycetes</taxon>
        <taxon>Micrococcales</taxon>
        <taxon>Microbacteriaceae</taxon>
        <taxon>Microbacterium</taxon>
    </lineage>
</organism>
<dbReference type="Proteomes" id="UP000033725">
    <property type="component" value="Unassembled WGS sequence"/>
</dbReference>
<dbReference type="PATRIC" id="fig|82380.10.peg.2687"/>
<feature type="chain" id="PRO_5039134257" description="Lipoprotein" evidence="1">
    <location>
        <begin position="22"/>
        <end position="126"/>
    </location>
</feature>
<dbReference type="OrthoDB" id="5071128at2"/>
<evidence type="ECO:0000313" key="3">
    <source>
        <dbReference type="Proteomes" id="UP000033725"/>
    </source>
</evidence>
<evidence type="ECO:0000313" key="2">
    <source>
        <dbReference type="EMBL" id="KJL20458.1"/>
    </source>
</evidence>
<keyword evidence="1" id="KW-0732">Signal</keyword>
<dbReference type="EMBL" id="JYIV01000028">
    <property type="protein sequence ID" value="KJL20458.1"/>
    <property type="molecule type" value="Genomic_DNA"/>
</dbReference>
<gene>
    <name evidence="2" type="ORF">RN51_02675</name>
</gene>
<dbReference type="PROSITE" id="PS51257">
    <property type="entry name" value="PROKAR_LIPOPROTEIN"/>
    <property type="match status" value="1"/>
</dbReference>
<name>A0A0F0KHX2_9MICO</name>
<evidence type="ECO:0000256" key="1">
    <source>
        <dbReference type="SAM" id="SignalP"/>
    </source>
</evidence>
<reference evidence="2 3" key="1">
    <citation type="submission" date="2015-02" db="EMBL/GenBank/DDBJ databases">
        <title>Draft genome sequences of ten Microbacterium spp. with emphasis on heavy metal contaminated environments.</title>
        <authorList>
            <person name="Corretto E."/>
        </authorList>
    </citation>
    <scope>NUCLEOTIDE SEQUENCE [LARGE SCALE GENOMIC DNA]</scope>
    <source>
        <strain evidence="2 3">BEL163</strain>
    </source>
</reference>
<proteinExistence type="predicted"/>
<evidence type="ECO:0008006" key="4">
    <source>
        <dbReference type="Google" id="ProtNLM"/>
    </source>
</evidence>
<protein>
    <recommendedName>
        <fullName evidence="4">Lipoprotein</fullName>
    </recommendedName>
</protein>
<feature type="signal peptide" evidence="1">
    <location>
        <begin position="1"/>
        <end position="21"/>
    </location>
</feature>
<accession>A0A0F0KHX2</accession>